<organism evidence="1">
    <name type="scientific">Candidatus Kentrum eta</name>
    <dbReference type="NCBI Taxonomy" id="2126337"/>
    <lineage>
        <taxon>Bacteria</taxon>
        <taxon>Pseudomonadati</taxon>
        <taxon>Pseudomonadota</taxon>
        <taxon>Gammaproteobacteria</taxon>
        <taxon>Candidatus Kentrum</taxon>
    </lineage>
</organism>
<dbReference type="EMBL" id="CAADFI010000106">
    <property type="protein sequence ID" value="VFJ97173.1"/>
    <property type="molecule type" value="Genomic_DNA"/>
</dbReference>
<accession>A0A450UXC6</accession>
<evidence type="ECO:0000313" key="1">
    <source>
        <dbReference type="EMBL" id="VFJ97173.1"/>
    </source>
</evidence>
<gene>
    <name evidence="1" type="ORF">BECKH772B_GA0070898_101063</name>
</gene>
<proteinExistence type="predicted"/>
<dbReference type="AlphaFoldDB" id="A0A450UXC6"/>
<reference evidence="1" key="1">
    <citation type="submission" date="2019-02" db="EMBL/GenBank/DDBJ databases">
        <authorList>
            <person name="Gruber-Vodicka R. H."/>
            <person name="Seah K. B. B."/>
        </authorList>
    </citation>
    <scope>NUCLEOTIDE SEQUENCE</scope>
    <source>
        <strain evidence="1">BECK_SA2B20</strain>
    </source>
</reference>
<protein>
    <submittedName>
        <fullName evidence="1">Uncharacterized protein</fullName>
    </submittedName>
</protein>
<sequence length="133" mass="14656">MNKYLSERGFARYKGKVLGLTPLYLNSENRIKGLIRLLSIGLRILCLLEFSVRKALSEQGKKLAAMLLIYRGNPKRASTKPTAEMMLELFEWITLTEIHLNGVKHLPPISAIGRSTANFGADGSDHNGLSGSG</sequence>
<name>A0A450UXC6_9GAMM</name>